<accession>A0ABS2SVE6</accession>
<comment type="caution">
    <text evidence="1">The sequence shown here is derived from an EMBL/GenBank/DDBJ whole genome shotgun (WGS) entry which is preliminary data.</text>
</comment>
<evidence type="ECO:0000313" key="1">
    <source>
        <dbReference type="EMBL" id="MBM7838785.1"/>
    </source>
</evidence>
<dbReference type="Proteomes" id="UP001179280">
    <property type="component" value="Unassembled WGS sequence"/>
</dbReference>
<sequence>MAIGIPVPGLGSVSVLTRNEDLVRMTCRSTIALGLCA</sequence>
<evidence type="ECO:0000313" key="2">
    <source>
        <dbReference type="Proteomes" id="UP001179280"/>
    </source>
</evidence>
<dbReference type="EMBL" id="JAFBCV010000005">
    <property type="protein sequence ID" value="MBM7838785.1"/>
    <property type="molecule type" value="Genomic_DNA"/>
</dbReference>
<name>A0ABS2SVE6_9BACI</name>
<proteinExistence type="predicted"/>
<reference evidence="1" key="1">
    <citation type="submission" date="2021-01" db="EMBL/GenBank/DDBJ databases">
        <title>Genomic Encyclopedia of Type Strains, Phase IV (KMG-IV): sequencing the most valuable type-strain genomes for metagenomic binning, comparative biology and taxonomic classification.</title>
        <authorList>
            <person name="Goeker M."/>
        </authorList>
    </citation>
    <scope>NUCLEOTIDE SEQUENCE</scope>
    <source>
        <strain evidence="1">DSM 21943</strain>
    </source>
</reference>
<protein>
    <submittedName>
        <fullName evidence="1">Uncharacterized protein</fullName>
    </submittedName>
</protein>
<keyword evidence="2" id="KW-1185">Reference proteome</keyword>
<organism evidence="1 2">
    <name type="scientific">Shouchella xiaoxiensis</name>
    <dbReference type="NCBI Taxonomy" id="766895"/>
    <lineage>
        <taxon>Bacteria</taxon>
        <taxon>Bacillati</taxon>
        <taxon>Bacillota</taxon>
        <taxon>Bacilli</taxon>
        <taxon>Bacillales</taxon>
        <taxon>Bacillaceae</taxon>
        <taxon>Shouchella</taxon>
    </lineage>
</organism>
<gene>
    <name evidence="1" type="ORF">JOC54_002044</name>
</gene>